<feature type="chain" id="PRO_5012252755" evidence="1">
    <location>
        <begin position="23"/>
        <end position="479"/>
    </location>
</feature>
<dbReference type="AlphaFoldDB" id="A0A1N6UZH3"/>
<dbReference type="RefSeq" id="WP_076421392.1">
    <property type="nucleotide sequence ID" value="NZ_FTNM01000001.1"/>
</dbReference>
<dbReference type="Gene3D" id="3.40.50.1110">
    <property type="entry name" value="SGNH hydrolase"/>
    <property type="match status" value="1"/>
</dbReference>
<dbReference type="STRING" id="1077936.SAMN05421545_1156"/>
<dbReference type="OrthoDB" id="9764164at2"/>
<evidence type="ECO:0000313" key="3">
    <source>
        <dbReference type="Proteomes" id="UP000185924"/>
    </source>
</evidence>
<gene>
    <name evidence="2" type="ORF">SAMN05421545_1156</name>
</gene>
<dbReference type="EMBL" id="FTNM01000001">
    <property type="protein sequence ID" value="SIQ70962.1"/>
    <property type="molecule type" value="Genomic_DNA"/>
</dbReference>
<dbReference type="GO" id="GO:0016788">
    <property type="term" value="F:hydrolase activity, acting on ester bonds"/>
    <property type="evidence" value="ECO:0007669"/>
    <property type="project" value="InterPro"/>
</dbReference>
<evidence type="ECO:0000313" key="2">
    <source>
        <dbReference type="EMBL" id="SIQ70962.1"/>
    </source>
</evidence>
<protein>
    <submittedName>
        <fullName evidence="2">GDSL-like Lipase/Acylhydrolase</fullName>
    </submittedName>
</protein>
<name>A0A1N6UZH3_9BACT</name>
<dbReference type="SUPFAM" id="SSF52266">
    <property type="entry name" value="SGNH hydrolase"/>
    <property type="match status" value="1"/>
</dbReference>
<reference evidence="3" key="1">
    <citation type="submission" date="2017-01" db="EMBL/GenBank/DDBJ databases">
        <authorList>
            <person name="Varghese N."/>
            <person name="Submissions S."/>
        </authorList>
    </citation>
    <scope>NUCLEOTIDE SEQUENCE [LARGE SCALE GENOMIC DNA]</scope>
    <source>
        <strain evidence="3">DM9</strain>
    </source>
</reference>
<dbReference type="InterPro" id="IPR001087">
    <property type="entry name" value="GDSL"/>
</dbReference>
<proteinExistence type="predicted"/>
<keyword evidence="3" id="KW-1185">Reference proteome</keyword>
<feature type="signal peptide" evidence="1">
    <location>
        <begin position="1"/>
        <end position="22"/>
    </location>
</feature>
<accession>A0A1N6UZH3</accession>
<dbReference type="PROSITE" id="PS51257">
    <property type="entry name" value="PROKAR_LIPOPROTEIN"/>
    <property type="match status" value="1"/>
</dbReference>
<sequence length="479" mass="50803">MKKSLYTSSALALLAGVLLTSCDPDIDTPASSAGEADFTKYIAVGNSLTAGQGDGGVYREGQLNSYPAIMAEQFRTVGGGEFTQPLFTEEQRNGTGYLRLAGFTAQGAPITANVTDNLAIRSASPRLYTKYLEPINNLAVPDIKVADIKTAGYGSTQGNPHFERITPDNNASQTYLQRVQQSTDHTFFSLWLGNNDVLSYATSGGAFSGGMLNSPARTITPTATFDANYSELLTALTAGGQEGIIATIPDVTAIPFFTTVGPSVQQLLTANNIPGMVALTGSGSSRIQIATSQINAAQNGVYFLLTSSAYAPLVGQPTGRYWRELARQVSPSQDANVVRLTLAGLLANFQIDTTAMFGLSAGNPVPSALILDAAEQQNVRTATEAFNNIIKAQADARNLALFDANAYFNTVKTGFGKNGVAYSPAFITGNLFSLDGVHPTPRGYAFVANEMIRAINSKYGANVPTVDETQYRTVLFPVQ</sequence>
<dbReference type="Proteomes" id="UP000185924">
    <property type="component" value="Unassembled WGS sequence"/>
</dbReference>
<organism evidence="2 3">
    <name type="scientific">Pontibacter lucknowensis</name>
    <dbReference type="NCBI Taxonomy" id="1077936"/>
    <lineage>
        <taxon>Bacteria</taxon>
        <taxon>Pseudomonadati</taxon>
        <taxon>Bacteroidota</taxon>
        <taxon>Cytophagia</taxon>
        <taxon>Cytophagales</taxon>
        <taxon>Hymenobacteraceae</taxon>
        <taxon>Pontibacter</taxon>
    </lineage>
</organism>
<dbReference type="Pfam" id="PF00657">
    <property type="entry name" value="Lipase_GDSL"/>
    <property type="match status" value="1"/>
</dbReference>
<evidence type="ECO:0000256" key="1">
    <source>
        <dbReference type="SAM" id="SignalP"/>
    </source>
</evidence>
<dbReference type="InterPro" id="IPR036514">
    <property type="entry name" value="SGNH_hydro_sf"/>
</dbReference>
<keyword evidence="2" id="KW-0378">Hydrolase</keyword>
<keyword evidence="1" id="KW-0732">Signal</keyword>